<gene>
    <name evidence="3" type="ORF">AKJ09_10079</name>
</gene>
<dbReference type="PRINTS" id="PR00097">
    <property type="entry name" value="ANTSNTHASEII"/>
</dbReference>
<dbReference type="GO" id="GO:0004049">
    <property type="term" value="F:anthranilate synthase activity"/>
    <property type="evidence" value="ECO:0007669"/>
    <property type="project" value="TreeGrafter"/>
</dbReference>
<dbReference type="Pfam" id="PF00117">
    <property type="entry name" value="GATase"/>
    <property type="match status" value="1"/>
</dbReference>
<dbReference type="STRING" id="1391654.AKJ09_10079"/>
<dbReference type="NCBIfam" id="TIGR00566">
    <property type="entry name" value="trpG_papA"/>
    <property type="match status" value="1"/>
</dbReference>
<dbReference type="PRINTS" id="PR00096">
    <property type="entry name" value="GATASE"/>
</dbReference>
<dbReference type="InterPro" id="IPR006221">
    <property type="entry name" value="TrpG/PapA_dom"/>
</dbReference>
<protein>
    <submittedName>
        <fullName evidence="3">Anthranilate synthase, amidotransferase component</fullName>
    </submittedName>
</protein>
<keyword evidence="4" id="KW-1185">Reference proteome</keyword>
<dbReference type="Gene3D" id="3.40.50.880">
    <property type="match status" value="1"/>
</dbReference>
<evidence type="ECO:0000313" key="4">
    <source>
        <dbReference type="Proteomes" id="UP000064967"/>
    </source>
</evidence>
<sequence>MTTLVIDNYDSFTWNLVQLVGSLGERPVVVRNDAVTLAEIRQLAPRQIILSPGPGHPEDPARTGVCGAVVHELGPTVPILGVCLGHQLVVHAFGGRVVRAARVMHGKTSTIRHNGKGLFASLSPTFEAMRYHSLVAEPVSIPQCLEVTASCDDGTVMAVQHRSHPVFGVQFHPESIGTPEGLRLLGAFLATLATSA</sequence>
<dbReference type="GO" id="GO:0016740">
    <property type="term" value="F:transferase activity"/>
    <property type="evidence" value="ECO:0007669"/>
    <property type="project" value="UniProtKB-KW"/>
</dbReference>
<reference evidence="3 4" key="1">
    <citation type="submission" date="2015-08" db="EMBL/GenBank/DDBJ databases">
        <authorList>
            <person name="Babu N.S."/>
            <person name="Beckwith C.J."/>
            <person name="Beseler K.G."/>
            <person name="Brison A."/>
            <person name="Carone J.V."/>
            <person name="Caskin T.P."/>
            <person name="Diamond M."/>
            <person name="Durham M.E."/>
            <person name="Foxe J.M."/>
            <person name="Go M."/>
            <person name="Henderson B.A."/>
            <person name="Jones I.B."/>
            <person name="McGettigan J.A."/>
            <person name="Micheletti S.J."/>
            <person name="Nasrallah M.E."/>
            <person name="Ortiz D."/>
            <person name="Piller C.R."/>
            <person name="Privatt S.R."/>
            <person name="Schneider S.L."/>
            <person name="Sharp S."/>
            <person name="Smith T.C."/>
            <person name="Stanton J.D."/>
            <person name="Ullery H.E."/>
            <person name="Wilson R.J."/>
            <person name="Serrano M.G."/>
            <person name="Buck G."/>
            <person name="Lee V."/>
            <person name="Wang Y."/>
            <person name="Carvalho R."/>
            <person name="Voegtly L."/>
            <person name="Shi R."/>
            <person name="Duckworth R."/>
            <person name="Johnson A."/>
            <person name="Loviza R."/>
            <person name="Walstead R."/>
            <person name="Shah Z."/>
            <person name="Kiflezghi M."/>
            <person name="Wade K."/>
            <person name="Ball S.L."/>
            <person name="Bradley K.W."/>
            <person name="Asai D.J."/>
            <person name="Bowman C.A."/>
            <person name="Russell D.A."/>
            <person name="Pope W.H."/>
            <person name="Jacobs-Sera D."/>
            <person name="Hendrix R.W."/>
            <person name="Hatfull G.F."/>
        </authorList>
    </citation>
    <scope>NUCLEOTIDE SEQUENCE [LARGE SCALE GENOMIC DNA]</scope>
    <source>
        <strain evidence="3 4">DSM 27648</strain>
    </source>
</reference>
<dbReference type="EMBL" id="CP012333">
    <property type="protein sequence ID" value="AKV03416.1"/>
    <property type="molecule type" value="Genomic_DNA"/>
</dbReference>
<dbReference type="Proteomes" id="UP000064967">
    <property type="component" value="Chromosome"/>
</dbReference>
<dbReference type="InterPro" id="IPR050472">
    <property type="entry name" value="Anth_synth/Amidotransfase"/>
</dbReference>
<dbReference type="InterPro" id="IPR029062">
    <property type="entry name" value="Class_I_gatase-like"/>
</dbReference>
<dbReference type="CDD" id="cd01743">
    <property type="entry name" value="GATase1_Anthranilate_Synthase"/>
    <property type="match status" value="1"/>
</dbReference>
<dbReference type="RefSeq" id="WP_146654194.1">
    <property type="nucleotide sequence ID" value="NZ_CP012333.1"/>
</dbReference>
<dbReference type="PANTHER" id="PTHR43418">
    <property type="entry name" value="MULTIFUNCTIONAL TRYPTOPHAN BIOSYNTHESIS PROTEIN-RELATED"/>
    <property type="match status" value="1"/>
</dbReference>
<dbReference type="PANTHER" id="PTHR43418:SF4">
    <property type="entry name" value="MULTIFUNCTIONAL TRYPTOPHAN BIOSYNTHESIS PROTEIN"/>
    <property type="match status" value="1"/>
</dbReference>
<keyword evidence="3" id="KW-0808">Transferase</keyword>
<evidence type="ECO:0000256" key="1">
    <source>
        <dbReference type="ARBA" id="ARBA00022962"/>
    </source>
</evidence>
<dbReference type="FunFam" id="3.40.50.880:FF:000003">
    <property type="entry name" value="Anthranilate synthase component II"/>
    <property type="match status" value="1"/>
</dbReference>
<dbReference type="InterPro" id="IPR017926">
    <property type="entry name" value="GATASE"/>
</dbReference>
<dbReference type="GO" id="GO:0000162">
    <property type="term" value="P:L-tryptophan biosynthetic process"/>
    <property type="evidence" value="ECO:0007669"/>
    <property type="project" value="TreeGrafter"/>
</dbReference>
<evidence type="ECO:0000313" key="3">
    <source>
        <dbReference type="EMBL" id="AKV03416.1"/>
    </source>
</evidence>
<dbReference type="KEGG" id="llu:AKJ09_10079"/>
<dbReference type="AlphaFoldDB" id="A0A0K1QCA9"/>
<accession>A0A0K1QCA9</accession>
<organism evidence="3 4">
    <name type="scientific">Labilithrix luteola</name>
    <dbReference type="NCBI Taxonomy" id="1391654"/>
    <lineage>
        <taxon>Bacteria</taxon>
        <taxon>Pseudomonadati</taxon>
        <taxon>Myxococcota</taxon>
        <taxon>Polyangia</taxon>
        <taxon>Polyangiales</taxon>
        <taxon>Labilitrichaceae</taxon>
        <taxon>Labilithrix</taxon>
    </lineage>
</organism>
<evidence type="ECO:0000259" key="2">
    <source>
        <dbReference type="Pfam" id="PF00117"/>
    </source>
</evidence>
<dbReference type="OrthoDB" id="9786812at2"/>
<feature type="domain" description="Glutamine amidotransferase" evidence="2">
    <location>
        <begin position="4"/>
        <end position="189"/>
    </location>
</feature>
<dbReference type="GO" id="GO:0005829">
    <property type="term" value="C:cytosol"/>
    <property type="evidence" value="ECO:0007669"/>
    <property type="project" value="TreeGrafter"/>
</dbReference>
<proteinExistence type="predicted"/>
<dbReference type="PRINTS" id="PR00099">
    <property type="entry name" value="CPSGATASE"/>
</dbReference>
<name>A0A0K1QCA9_9BACT</name>
<dbReference type="SUPFAM" id="SSF52317">
    <property type="entry name" value="Class I glutamine amidotransferase-like"/>
    <property type="match status" value="1"/>
</dbReference>
<dbReference type="PROSITE" id="PS51273">
    <property type="entry name" value="GATASE_TYPE_1"/>
    <property type="match status" value="1"/>
</dbReference>
<keyword evidence="1" id="KW-0315">Glutamine amidotransferase</keyword>